<dbReference type="EMBL" id="WJXW01000002">
    <property type="protein sequence ID" value="KAF9739817.1"/>
    <property type="molecule type" value="Genomic_DNA"/>
</dbReference>
<comment type="caution">
    <text evidence="2">The sequence shown here is derived from an EMBL/GenBank/DDBJ whole genome shotgun (WGS) entry which is preliminary data.</text>
</comment>
<reference evidence="2" key="1">
    <citation type="journal article" date="2020" name="Mol. Plant Microbe Interact.">
        <title>Genome Sequence of the Biocontrol Agent Coniothyrium minitans strain Conio (IMI 134523).</title>
        <authorList>
            <person name="Patel D."/>
            <person name="Shittu T.A."/>
            <person name="Baroncelli R."/>
            <person name="Muthumeenakshi S."/>
            <person name="Osborne T.H."/>
            <person name="Janganan T.K."/>
            <person name="Sreenivasaprasad S."/>
        </authorList>
    </citation>
    <scope>NUCLEOTIDE SEQUENCE</scope>
    <source>
        <strain evidence="2">Conio</strain>
    </source>
</reference>
<feature type="region of interest" description="Disordered" evidence="1">
    <location>
        <begin position="1"/>
        <end position="117"/>
    </location>
</feature>
<proteinExistence type="predicted"/>
<feature type="compositionally biased region" description="Basic and acidic residues" evidence="1">
    <location>
        <begin position="44"/>
        <end position="94"/>
    </location>
</feature>
<keyword evidence="3" id="KW-1185">Reference proteome</keyword>
<protein>
    <submittedName>
        <fullName evidence="2">Uncharacterized protein</fullName>
    </submittedName>
</protein>
<organism evidence="2 3">
    <name type="scientific">Paraphaeosphaeria minitans</name>
    <dbReference type="NCBI Taxonomy" id="565426"/>
    <lineage>
        <taxon>Eukaryota</taxon>
        <taxon>Fungi</taxon>
        <taxon>Dikarya</taxon>
        <taxon>Ascomycota</taxon>
        <taxon>Pezizomycotina</taxon>
        <taxon>Dothideomycetes</taxon>
        <taxon>Pleosporomycetidae</taxon>
        <taxon>Pleosporales</taxon>
        <taxon>Massarineae</taxon>
        <taxon>Didymosphaeriaceae</taxon>
        <taxon>Paraphaeosphaeria</taxon>
    </lineage>
</organism>
<dbReference type="OrthoDB" id="3801492at2759"/>
<dbReference type="Proteomes" id="UP000756921">
    <property type="component" value="Unassembled WGS sequence"/>
</dbReference>
<accession>A0A9P6GQ44</accession>
<sequence length="512" mass="58088">MLPLSNNSADNSPPKTPASPLPPGLVKKIAEKYERPKLQVPDAKPAKPLRDLKEEYKDPWKEKKRREEELRERVRKGDGGLDPHLREPWERARGEAGASPVDSDGRGGDVKFGAESDEGERDACVRLQLPQQASLHLLRTQPTLLNVHTTPFAYAVDPYLQNNPEYRHYLSPTTPSSSSSALFNLPSAGSSVHSGEVSARTDEAFPEIPFESIEVYLRERDKLQVRLQIQQVRTLLLRCAVLVRSAWALEQTEWTTSASVRWRSADADADDESRMGQAWYKAYSKAGRAAEKAGQMAKALGIDGLQARTWYWKGQADAGRRYWDEAGAAFRRAGQFDREKSLALKVEEYGQIGLTPVERRVVGELRRRCEEEDERVQWRRLQREWARDEVSGEELDESDDEFEEELVDLKVLRGVIRGEVGVEESVDAVKEQLWKLKEEEMLEAISVARAKNKTRWYFEKFSKEELAAIMDGVPIPKKQPEQNMMSEGFQDDFVGWEEGGRISVSSSEADAV</sequence>
<evidence type="ECO:0000313" key="2">
    <source>
        <dbReference type="EMBL" id="KAF9739817.1"/>
    </source>
</evidence>
<name>A0A9P6GQ44_9PLEO</name>
<evidence type="ECO:0000256" key="1">
    <source>
        <dbReference type="SAM" id="MobiDB-lite"/>
    </source>
</evidence>
<feature type="compositionally biased region" description="Polar residues" evidence="1">
    <location>
        <begin position="1"/>
        <end position="11"/>
    </location>
</feature>
<evidence type="ECO:0000313" key="3">
    <source>
        <dbReference type="Proteomes" id="UP000756921"/>
    </source>
</evidence>
<feature type="compositionally biased region" description="Basic and acidic residues" evidence="1">
    <location>
        <begin position="103"/>
        <end position="114"/>
    </location>
</feature>
<feature type="compositionally biased region" description="Pro residues" evidence="1">
    <location>
        <begin position="14"/>
        <end position="23"/>
    </location>
</feature>
<dbReference type="AlphaFoldDB" id="A0A9P6GQ44"/>
<feature type="compositionally biased region" description="Basic and acidic residues" evidence="1">
    <location>
        <begin position="28"/>
        <end position="37"/>
    </location>
</feature>
<gene>
    <name evidence="2" type="ORF">PMIN01_02451</name>
</gene>